<feature type="chain" id="PRO_5007527382" evidence="2">
    <location>
        <begin position="26"/>
        <end position="221"/>
    </location>
</feature>
<feature type="region of interest" description="Disordered" evidence="1">
    <location>
        <begin position="101"/>
        <end position="141"/>
    </location>
</feature>
<reference evidence="3" key="1">
    <citation type="journal article" date="2016" name="Gigascience">
        <title>De novo construction of an expanded transcriptome assembly for the western tarnished plant bug, Lygus hesperus.</title>
        <authorList>
            <person name="Tassone E.E."/>
            <person name="Geib S.M."/>
            <person name="Hall B."/>
            <person name="Fabrick J.A."/>
            <person name="Brent C.S."/>
            <person name="Hull J.J."/>
        </authorList>
    </citation>
    <scope>NUCLEOTIDE SEQUENCE</scope>
</reference>
<dbReference type="EMBL" id="GDHC01008667">
    <property type="protein sequence ID" value="JAQ09962.1"/>
    <property type="molecule type" value="Transcribed_RNA"/>
</dbReference>
<evidence type="ECO:0000313" key="3">
    <source>
        <dbReference type="EMBL" id="JAQ09962.1"/>
    </source>
</evidence>
<proteinExistence type="predicted"/>
<dbReference type="AlphaFoldDB" id="A0A146LT65"/>
<feature type="non-terminal residue" evidence="3">
    <location>
        <position position="221"/>
    </location>
</feature>
<gene>
    <name evidence="3" type="ORF">g.52395</name>
</gene>
<organism evidence="3">
    <name type="scientific">Lygus hesperus</name>
    <name type="common">Western plant bug</name>
    <dbReference type="NCBI Taxonomy" id="30085"/>
    <lineage>
        <taxon>Eukaryota</taxon>
        <taxon>Metazoa</taxon>
        <taxon>Ecdysozoa</taxon>
        <taxon>Arthropoda</taxon>
        <taxon>Hexapoda</taxon>
        <taxon>Insecta</taxon>
        <taxon>Pterygota</taxon>
        <taxon>Neoptera</taxon>
        <taxon>Paraneoptera</taxon>
        <taxon>Hemiptera</taxon>
        <taxon>Heteroptera</taxon>
        <taxon>Panheteroptera</taxon>
        <taxon>Cimicomorpha</taxon>
        <taxon>Miridae</taxon>
        <taxon>Mirini</taxon>
        <taxon>Lygus</taxon>
    </lineage>
</organism>
<evidence type="ECO:0000256" key="2">
    <source>
        <dbReference type="SAM" id="SignalP"/>
    </source>
</evidence>
<feature type="region of interest" description="Disordered" evidence="1">
    <location>
        <begin position="181"/>
        <end position="221"/>
    </location>
</feature>
<evidence type="ECO:0000256" key="1">
    <source>
        <dbReference type="SAM" id="MobiDB-lite"/>
    </source>
</evidence>
<protein>
    <submittedName>
        <fullName evidence="3">Uncharacterized protein</fullName>
    </submittedName>
</protein>
<feature type="signal peptide" evidence="2">
    <location>
        <begin position="1"/>
        <end position="25"/>
    </location>
</feature>
<keyword evidence="2" id="KW-0732">Signal</keyword>
<feature type="compositionally biased region" description="Low complexity" evidence="1">
    <location>
        <begin position="199"/>
        <end position="221"/>
    </location>
</feature>
<accession>A0A146LT65</accession>
<sequence>LNHSGSNMVIKTLTIVCVVATVGYGLPRGENQVSESSPANQQQWMHLLYPESSENLHDRTNRWKRHPQDVAGSDGGVISGANASKGKASSFTAAAGEAVAVSNQEQSKNPDESVSPTAGSNDDSDSSTNAPTSNPDNTGGGTVNCTNAGLQSVLANIMSAINYLQASQQCFCCYPNSPSTTAAPKTSSEDGTGGSTAPYTYTTEGGGSSSSSSTTEASSGT</sequence>
<feature type="non-terminal residue" evidence="3">
    <location>
        <position position="1"/>
    </location>
</feature>
<name>A0A146LT65_LYGHE</name>